<sequence length="355" mass="40297">MKRKTLTGAVIILLFAMWLPSYSVYAANAISVKTKVYTYKGQQYVQITGGDKQIAEKINKILKYHAVMAASDNADMKKMQKDYYVKSVGKTKYISDQRLSVLYTNSNYGGGAHSNEWSTSYNFDLKTGKRIYLNHVAQTSQQKYNLYDGIGAGLKLNKDAYEEYQFPLTPKTSFYYTNNGISVVFDPYEVGPYAVGFIEVKVAFDKINVDTYATMFNLSKDVLATIKEGMIPGLDGVFIGQTRADLAEVMKNIAGESYVDDGHSRLYKDLKYVLFNFDGDKDTAQLSEVYFDTKAFPMRTFKDVEQVLGKVKRYKHPDSDKGQMIIYEYGSYLLGFTANYDDEDENIKAIMIAER</sequence>
<evidence type="ECO:0000256" key="1">
    <source>
        <dbReference type="SAM" id="SignalP"/>
    </source>
</evidence>
<feature type="chain" id="PRO_5015856791" description="DUF3298 domain-containing protein" evidence="1">
    <location>
        <begin position="27"/>
        <end position="355"/>
    </location>
</feature>
<gene>
    <name evidence="3" type="ORF">DN757_21215</name>
</gene>
<dbReference type="Pfam" id="PF11738">
    <property type="entry name" value="DUF3298"/>
    <property type="match status" value="1"/>
</dbReference>
<evidence type="ECO:0000313" key="4">
    <source>
        <dbReference type="Proteomes" id="UP000249204"/>
    </source>
</evidence>
<accession>A0A2W6P678</accession>
<evidence type="ECO:0000313" key="3">
    <source>
        <dbReference type="EMBL" id="PZT53626.1"/>
    </source>
</evidence>
<dbReference type="RefSeq" id="WP_111272184.1">
    <property type="nucleotide sequence ID" value="NZ_QKWW01000065.1"/>
</dbReference>
<keyword evidence="1" id="KW-0732">Signal</keyword>
<dbReference type="InterPro" id="IPR021729">
    <property type="entry name" value="DUF3298"/>
</dbReference>
<proteinExistence type="predicted"/>
<dbReference type="Gene3D" id="3.30.565.40">
    <property type="entry name" value="Fervidobacterium nodosum Rt17-B1 like"/>
    <property type="match status" value="1"/>
</dbReference>
<comment type="caution">
    <text evidence="3">The sequence shown here is derived from an EMBL/GenBank/DDBJ whole genome shotgun (WGS) entry which is preliminary data.</text>
</comment>
<feature type="domain" description="DUF3298" evidence="2">
    <location>
        <begin position="164"/>
        <end position="204"/>
    </location>
</feature>
<reference evidence="3 4" key="1">
    <citation type="submission" date="2018-06" db="EMBL/GenBank/DDBJ databases">
        <title>Isolation of heavy metals resistant Paenibacillus silvae NC2 from Gold-Copper mine in ZiJin, China.</title>
        <authorList>
            <person name="Xu J."/>
            <person name="Mazhar H.S."/>
            <person name="Rensing C."/>
        </authorList>
    </citation>
    <scope>NUCLEOTIDE SEQUENCE [LARGE SCALE GENOMIC DNA]</scope>
    <source>
        <strain evidence="3 4">NC2</strain>
    </source>
</reference>
<dbReference type="Proteomes" id="UP000249204">
    <property type="component" value="Unassembled WGS sequence"/>
</dbReference>
<protein>
    <recommendedName>
        <fullName evidence="2">DUF3298 domain-containing protein</fullName>
    </recommendedName>
</protein>
<dbReference type="AlphaFoldDB" id="A0A2W6P678"/>
<feature type="signal peptide" evidence="1">
    <location>
        <begin position="1"/>
        <end position="26"/>
    </location>
</feature>
<dbReference type="EMBL" id="QKWW01000065">
    <property type="protein sequence ID" value="PZT53626.1"/>
    <property type="molecule type" value="Genomic_DNA"/>
</dbReference>
<dbReference type="InterPro" id="IPR037126">
    <property type="entry name" value="PdaC/RsiV-like_sf"/>
</dbReference>
<name>A0A2W6P678_9BACL</name>
<dbReference type="Gene3D" id="3.90.640.20">
    <property type="entry name" value="Heat-shock cognate protein, ATPase"/>
    <property type="match status" value="1"/>
</dbReference>
<evidence type="ECO:0000259" key="2">
    <source>
        <dbReference type="Pfam" id="PF11738"/>
    </source>
</evidence>
<organism evidence="3 4">
    <name type="scientific">Paenibacillus silvae</name>
    <dbReference type="NCBI Taxonomy" id="1325358"/>
    <lineage>
        <taxon>Bacteria</taxon>
        <taxon>Bacillati</taxon>
        <taxon>Bacillota</taxon>
        <taxon>Bacilli</taxon>
        <taxon>Bacillales</taxon>
        <taxon>Paenibacillaceae</taxon>
        <taxon>Paenibacillus</taxon>
    </lineage>
</organism>